<proteinExistence type="predicted"/>
<dbReference type="RefSeq" id="WP_109769154.1">
    <property type="nucleotide sequence ID" value="NZ_JASHJV010000001.1"/>
</dbReference>
<name>A0A3A8A9L3_9HYPH</name>
<evidence type="ECO:0008006" key="4">
    <source>
        <dbReference type="Google" id="ProtNLM"/>
    </source>
</evidence>
<keyword evidence="1" id="KW-0812">Transmembrane</keyword>
<evidence type="ECO:0000256" key="1">
    <source>
        <dbReference type="SAM" id="Phobius"/>
    </source>
</evidence>
<accession>A0A3A8A9L3</accession>
<gene>
    <name evidence="2" type="ORF">DEM25_010145</name>
</gene>
<keyword evidence="1" id="KW-0472">Membrane</keyword>
<protein>
    <recommendedName>
        <fullName evidence="4">Excinuclease ABC subunit A</fullName>
    </recommendedName>
</protein>
<dbReference type="AlphaFoldDB" id="A0A3A8A9L3"/>
<evidence type="ECO:0000313" key="2">
    <source>
        <dbReference type="EMBL" id="RKF06616.1"/>
    </source>
</evidence>
<reference evidence="2 3" key="1">
    <citation type="journal article" date="2018" name="Int. J. Syst. Bacteriol.">
        <title>Oceaniradius stylonemae gen. nov., sp. nov., isolated from a red alga, Stylonema cornu-cervi.</title>
        <authorList>
            <person name="Jeong S."/>
        </authorList>
    </citation>
    <scope>NUCLEOTIDE SEQUENCE [LARGE SCALE GENOMIC DNA]</scope>
    <source>
        <strain evidence="2 3">StC1</strain>
    </source>
</reference>
<dbReference type="EMBL" id="QFWV02000006">
    <property type="protein sequence ID" value="RKF06616.1"/>
    <property type="molecule type" value="Genomic_DNA"/>
</dbReference>
<sequence length="142" mass="15102">MTVHTGILKAGAVILMAFGVLFTMAAWPPLAGLIRFLVDLFAWPLDGAQTLAASETRLALAIGGGVMAGWGMTIWLVATRLAEREPGLVRTLVLLPVVVWFVLDSLGSIAAGVPVNAVFNVTFLVLFMAAFRIRGAQRQPAN</sequence>
<keyword evidence="1" id="KW-1133">Transmembrane helix</keyword>
<feature type="transmembrane region" description="Helical" evidence="1">
    <location>
        <begin position="87"/>
        <end position="103"/>
    </location>
</feature>
<dbReference type="OrthoDB" id="330925at2"/>
<feature type="transmembrane region" description="Helical" evidence="1">
    <location>
        <begin position="12"/>
        <end position="38"/>
    </location>
</feature>
<feature type="transmembrane region" description="Helical" evidence="1">
    <location>
        <begin position="109"/>
        <end position="131"/>
    </location>
</feature>
<evidence type="ECO:0000313" key="3">
    <source>
        <dbReference type="Proteomes" id="UP000246132"/>
    </source>
</evidence>
<feature type="transmembrane region" description="Helical" evidence="1">
    <location>
        <begin position="58"/>
        <end position="78"/>
    </location>
</feature>
<keyword evidence="3" id="KW-1185">Reference proteome</keyword>
<organism evidence="2 3">
    <name type="scientific">Oceaniradius stylonematis</name>
    <dbReference type="NCBI Taxonomy" id="2184161"/>
    <lineage>
        <taxon>Bacteria</taxon>
        <taxon>Pseudomonadati</taxon>
        <taxon>Pseudomonadota</taxon>
        <taxon>Alphaproteobacteria</taxon>
        <taxon>Hyphomicrobiales</taxon>
        <taxon>Ahrensiaceae</taxon>
        <taxon>Oceaniradius</taxon>
    </lineage>
</organism>
<dbReference type="Proteomes" id="UP000246132">
    <property type="component" value="Unassembled WGS sequence"/>
</dbReference>
<comment type="caution">
    <text evidence="2">The sequence shown here is derived from an EMBL/GenBank/DDBJ whole genome shotgun (WGS) entry which is preliminary data.</text>
</comment>